<gene>
    <name evidence="1" type="ORF">FKW44_002129</name>
</gene>
<evidence type="ECO:0000313" key="2">
    <source>
        <dbReference type="Proteomes" id="UP000595437"/>
    </source>
</evidence>
<organism evidence="1 2">
    <name type="scientific">Caligus rogercresseyi</name>
    <name type="common">Sea louse</name>
    <dbReference type="NCBI Taxonomy" id="217165"/>
    <lineage>
        <taxon>Eukaryota</taxon>
        <taxon>Metazoa</taxon>
        <taxon>Ecdysozoa</taxon>
        <taxon>Arthropoda</taxon>
        <taxon>Crustacea</taxon>
        <taxon>Multicrustacea</taxon>
        <taxon>Hexanauplia</taxon>
        <taxon>Copepoda</taxon>
        <taxon>Siphonostomatoida</taxon>
        <taxon>Caligidae</taxon>
        <taxon>Caligus</taxon>
    </lineage>
</organism>
<reference evidence="2" key="1">
    <citation type="submission" date="2021-01" db="EMBL/GenBank/DDBJ databases">
        <title>Caligus Genome Assembly.</title>
        <authorList>
            <person name="Gallardo-Escarate C."/>
        </authorList>
    </citation>
    <scope>NUCLEOTIDE SEQUENCE [LARGE SCALE GENOMIC DNA]</scope>
</reference>
<name>A0A7T8QW41_CALRO</name>
<keyword evidence="2" id="KW-1185">Reference proteome</keyword>
<dbReference type="Proteomes" id="UP000595437">
    <property type="component" value="Chromosome 2"/>
</dbReference>
<dbReference type="AlphaFoldDB" id="A0A7T8QW41"/>
<evidence type="ECO:0000313" key="1">
    <source>
        <dbReference type="EMBL" id="QQP57213.1"/>
    </source>
</evidence>
<protein>
    <submittedName>
        <fullName evidence="1">Uncharacterized protein</fullName>
    </submittedName>
</protein>
<accession>A0A7T8QW41</accession>
<feature type="non-terminal residue" evidence="1">
    <location>
        <position position="1"/>
    </location>
</feature>
<sequence>FNIIGVGGRENSSQLKAIYNALLSTKALIAKRITTYRPLQASELRPIFRSAAARYAALNLRIISVFGDSWTLAADEIRYFPSWSLFIMTP</sequence>
<dbReference type="EMBL" id="CP045891">
    <property type="protein sequence ID" value="QQP57213.1"/>
    <property type="molecule type" value="Genomic_DNA"/>
</dbReference>
<proteinExistence type="predicted"/>